<dbReference type="Proteomes" id="UP000295134">
    <property type="component" value="Plasmid pArsFIN8"/>
</dbReference>
<keyword evidence="6" id="KW-1185">Reference proteome</keyword>
<feature type="transmembrane region" description="Helical" evidence="1">
    <location>
        <begin position="60"/>
        <end position="79"/>
    </location>
</feature>
<keyword evidence="1" id="KW-0472">Membrane</keyword>
<dbReference type="EMBL" id="CP038620">
    <property type="protein sequence ID" value="QBY46580.1"/>
    <property type="molecule type" value="Genomic_DNA"/>
</dbReference>
<proteinExistence type="predicted"/>
<name>D2U0S4_9GAMM</name>
<protein>
    <submittedName>
        <fullName evidence="2">Conjugative transfer pilus relaxase protein TraA</fullName>
    </submittedName>
    <submittedName>
        <fullName evidence="4">TraA family conjugative transfer protein</fullName>
    </submittedName>
</protein>
<reference evidence="4" key="3">
    <citation type="submission" date="2023-04" db="EMBL/GenBank/DDBJ databases">
        <title>Genome dynamics across the evolutionary transition to endosymbiosis.</title>
        <authorList>
            <person name="Siozios S."/>
            <person name="Nadal-Jimenez P."/>
            <person name="Azagi T."/>
            <person name="Sprong H."/>
            <person name="Frost C.L."/>
            <person name="Parratt S.R."/>
            <person name="Taylor G."/>
            <person name="Brettell L."/>
            <person name="Lew K.C."/>
            <person name="Croft L."/>
            <person name="King K.C."/>
            <person name="Brockhurst M.A."/>
            <person name="Hypsa V."/>
            <person name="Novakova E."/>
            <person name="Darby A.C."/>
            <person name="Hurst G.D.D."/>
        </authorList>
    </citation>
    <scope>NUCLEOTIDE SEQUENCE</scope>
    <source>
        <strain evidence="4">ANv_CAN</strain>
        <plasmid evidence="4">paNv_CAN3</plasmid>
    </source>
</reference>
<keyword evidence="1" id="KW-1133">Transmembrane helix</keyword>
<reference evidence="3 5" key="2">
    <citation type="submission" date="2019-03" db="EMBL/GenBank/DDBJ databases">
        <title>Long-read sequencing reveals hyperdense prophage content in a complex bacterial symbiont genome.</title>
        <authorList>
            <person name="Frost C.L."/>
            <person name="Siozios S."/>
            <person name="Nadal-Jimenez P."/>
            <person name="Brockhurst M.A."/>
            <person name="King K.C."/>
            <person name="Darby A.C."/>
            <person name="Hurst G.D.D."/>
        </authorList>
    </citation>
    <scope>NUCLEOTIDE SEQUENCE [LARGE SCALE GENOMIC DNA]</scope>
    <source>
        <strain evidence="3 5">FIN</strain>
        <plasmid evidence="3">pArsFIN8</plasmid>
        <plasmid evidence="5">parsfin8</plasmid>
    </source>
</reference>
<accession>D2U0S4</accession>
<sequence>MSQSVQAVKTPLMKSFNAKNVMLIVLAIATVAALALVVAYGKGTEQTGFKDVWLQITQYMQGSLGRVLVGLIVVVGIAAAVVRQSLMTFAVAVGAAIGLYYAPDIVNGIMSSSEAVTTILPVL</sequence>
<geneLocation type="plasmid" evidence="3">
    <name>pArsFIN8</name>
</geneLocation>
<evidence type="ECO:0000313" key="4">
    <source>
        <dbReference type="EMBL" id="WGM08407.1"/>
    </source>
</evidence>
<dbReference type="AlphaFoldDB" id="D2U0S4"/>
<evidence type="ECO:0000313" key="5">
    <source>
        <dbReference type="Proteomes" id="UP000295134"/>
    </source>
</evidence>
<dbReference type="NCBIfam" id="NF041281">
    <property type="entry name" value="TraA_gammapb"/>
    <property type="match status" value="1"/>
</dbReference>
<reference evidence="2" key="1">
    <citation type="journal article" date="2010" name="Insect Mol. Biol.">
        <title>The draft genome sequence of Arsenophonus nasoniae, son-killer bacterium of Nasonia vitripennis, reveals genes associated with virulence and symbiosis.</title>
        <authorList>
            <person name="Wilkes T."/>
            <person name="Darby A.C."/>
            <person name="Choi J."/>
            <person name="Colborne J.K."/>
            <person name="Werren J.H."/>
            <person name="Hurst G.D.D."/>
        </authorList>
    </citation>
    <scope>NUCLEOTIDE SEQUENCE</scope>
</reference>
<geneLocation type="plasmid" evidence="5">
    <name>parsfin8</name>
</geneLocation>
<dbReference type="GeneID" id="39750988"/>
<gene>
    <name evidence="2" type="primary">traA</name>
    <name evidence="2" type="ORF">ARN_21120</name>
    <name evidence="3" type="ORF">ArsFIN_51910</name>
    <name evidence="4" type="ORF">QE258_23540</name>
</gene>
<keyword evidence="3" id="KW-0614">Plasmid</keyword>
<feature type="transmembrane region" description="Helical" evidence="1">
    <location>
        <begin position="21"/>
        <end position="40"/>
    </location>
</feature>
<dbReference type="RefSeq" id="WP_246067603.1">
    <property type="nucleotide sequence ID" value="NZ_CP038620.1"/>
</dbReference>
<dbReference type="EMBL" id="CP123526">
    <property type="protein sequence ID" value="WGM08407.1"/>
    <property type="molecule type" value="Genomic_DNA"/>
</dbReference>
<dbReference type="InterPro" id="IPR059173">
    <property type="entry name" value="TraA_dom"/>
</dbReference>
<keyword evidence="1" id="KW-0812">Transmembrane</keyword>
<geneLocation type="plasmid" evidence="4 6">
    <name>paNv_CAN3</name>
</geneLocation>
<dbReference type="Proteomes" id="UP001177592">
    <property type="component" value="Plasmid paNv_CAN3"/>
</dbReference>
<evidence type="ECO:0000313" key="6">
    <source>
        <dbReference type="Proteomes" id="UP001177592"/>
    </source>
</evidence>
<evidence type="ECO:0000313" key="3">
    <source>
        <dbReference type="EMBL" id="QBY46580.1"/>
    </source>
</evidence>
<evidence type="ECO:0000256" key="1">
    <source>
        <dbReference type="SAM" id="Phobius"/>
    </source>
</evidence>
<organism evidence="2">
    <name type="scientific">Arsenophonus nasoniae</name>
    <name type="common">son-killer infecting Nasonia vitripennis</name>
    <dbReference type="NCBI Taxonomy" id="638"/>
    <lineage>
        <taxon>Bacteria</taxon>
        <taxon>Pseudomonadati</taxon>
        <taxon>Pseudomonadota</taxon>
        <taxon>Gammaproteobacteria</taxon>
        <taxon>Enterobacterales</taxon>
        <taxon>Morganellaceae</taxon>
        <taxon>Arsenophonus</taxon>
    </lineage>
</organism>
<dbReference type="EMBL" id="FN545218">
    <property type="protein sequence ID" value="CBA74063.1"/>
    <property type="molecule type" value="Genomic_DNA"/>
</dbReference>
<dbReference type="KEGG" id="ans:ArsFIN_51910"/>
<feature type="transmembrane region" description="Helical" evidence="1">
    <location>
        <begin position="86"/>
        <end position="103"/>
    </location>
</feature>
<evidence type="ECO:0000313" key="2">
    <source>
        <dbReference type="EMBL" id="CBA74063.1"/>
    </source>
</evidence>